<feature type="compositionally biased region" description="Basic and acidic residues" evidence="1">
    <location>
        <begin position="218"/>
        <end position="231"/>
    </location>
</feature>
<feature type="compositionally biased region" description="Polar residues" evidence="1">
    <location>
        <begin position="198"/>
        <end position="210"/>
    </location>
</feature>
<organism evidence="2 3">
    <name type="scientific">Coemansia brasiliensis</name>
    <dbReference type="NCBI Taxonomy" id="2650707"/>
    <lineage>
        <taxon>Eukaryota</taxon>
        <taxon>Fungi</taxon>
        <taxon>Fungi incertae sedis</taxon>
        <taxon>Zoopagomycota</taxon>
        <taxon>Kickxellomycotina</taxon>
        <taxon>Kickxellomycetes</taxon>
        <taxon>Kickxellales</taxon>
        <taxon>Kickxellaceae</taxon>
        <taxon>Coemansia</taxon>
    </lineage>
</organism>
<dbReference type="AlphaFoldDB" id="A0A9W8LX86"/>
<evidence type="ECO:0000313" key="2">
    <source>
        <dbReference type="EMBL" id="KAJ2842014.1"/>
    </source>
</evidence>
<name>A0A9W8LX86_9FUNG</name>
<keyword evidence="3" id="KW-1185">Reference proteome</keyword>
<gene>
    <name evidence="2" type="ORF">IWW36_006063</name>
</gene>
<feature type="region of interest" description="Disordered" evidence="1">
    <location>
        <begin position="111"/>
        <end position="231"/>
    </location>
</feature>
<evidence type="ECO:0000256" key="1">
    <source>
        <dbReference type="SAM" id="MobiDB-lite"/>
    </source>
</evidence>
<dbReference type="Proteomes" id="UP001139887">
    <property type="component" value="Unassembled WGS sequence"/>
</dbReference>
<proteinExistence type="predicted"/>
<accession>A0A9W8LX86</accession>
<dbReference type="OrthoDB" id="5542990at2759"/>
<feature type="non-terminal residue" evidence="2">
    <location>
        <position position="231"/>
    </location>
</feature>
<evidence type="ECO:0000313" key="3">
    <source>
        <dbReference type="Proteomes" id="UP001139887"/>
    </source>
</evidence>
<reference evidence="2" key="1">
    <citation type="submission" date="2022-07" db="EMBL/GenBank/DDBJ databases">
        <title>Phylogenomic reconstructions and comparative analyses of Kickxellomycotina fungi.</title>
        <authorList>
            <person name="Reynolds N.K."/>
            <person name="Stajich J.E."/>
            <person name="Barry K."/>
            <person name="Grigoriev I.V."/>
            <person name="Crous P."/>
            <person name="Smith M.E."/>
        </authorList>
    </citation>
    <scope>NUCLEOTIDE SEQUENCE</scope>
    <source>
        <strain evidence="2">NRRL 1566</strain>
    </source>
</reference>
<dbReference type="EMBL" id="JANBUW010001951">
    <property type="protein sequence ID" value="KAJ2842014.1"/>
    <property type="molecule type" value="Genomic_DNA"/>
</dbReference>
<feature type="compositionally biased region" description="Low complexity" evidence="1">
    <location>
        <begin position="111"/>
        <end position="162"/>
    </location>
</feature>
<feature type="compositionally biased region" description="Polar residues" evidence="1">
    <location>
        <begin position="163"/>
        <end position="179"/>
    </location>
</feature>
<protein>
    <submittedName>
        <fullName evidence="2">Uncharacterized protein</fullName>
    </submittedName>
</protein>
<sequence length="231" mass="25380">MSISTATKLDSVVELRTKLKMLGFSLFQPRFVPSSNTTDKTVCEFSDLYERFATCNELDDERFCRSMPAWCMCVEHCRGICTLIVNELQLNIMVESYLYCPYVFTAMADPPKSSAPSSTANATAATDTPASAGRSPSNVNDTGNANNTNHINDMDNINDIGNTVSHTSATPINHINNVTDPAADCIEEPPNQPEADAQQHTNTSSSSFSNMYPEEEEAQCREPETQLARDS</sequence>
<comment type="caution">
    <text evidence="2">The sequence shown here is derived from an EMBL/GenBank/DDBJ whole genome shotgun (WGS) entry which is preliminary data.</text>
</comment>